<evidence type="ECO:0000256" key="1">
    <source>
        <dbReference type="RuleBase" id="RU363099"/>
    </source>
</evidence>
<comment type="subcellular location">
    <subcellularLocation>
        <location evidence="1">Secreted</location>
        <location evidence="1">Extracellular space</location>
        <location evidence="1">Apoplast</location>
    </subcellularLocation>
</comment>
<comment type="subunit">
    <text evidence="1">Homodimer.</text>
</comment>
<keyword evidence="1" id="KW-0964">Secreted</keyword>
<dbReference type="Pfam" id="PF03018">
    <property type="entry name" value="Dirigent"/>
    <property type="match status" value="1"/>
</dbReference>
<comment type="caution">
    <text evidence="3">The sequence shown here is derived from an EMBL/GenBank/DDBJ whole genome shotgun (WGS) entry which is preliminary data.</text>
</comment>
<name>A0A8X7ZHW7_POPTO</name>
<evidence type="ECO:0000256" key="2">
    <source>
        <dbReference type="SAM" id="MobiDB-lite"/>
    </source>
</evidence>
<organism evidence="3 4">
    <name type="scientific">Populus tomentosa</name>
    <name type="common">Chinese white poplar</name>
    <dbReference type="NCBI Taxonomy" id="118781"/>
    <lineage>
        <taxon>Eukaryota</taxon>
        <taxon>Viridiplantae</taxon>
        <taxon>Streptophyta</taxon>
        <taxon>Embryophyta</taxon>
        <taxon>Tracheophyta</taxon>
        <taxon>Spermatophyta</taxon>
        <taxon>Magnoliopsida</taxon>
        <taxon>eudicotyledons</taxon>
        <taxon>Gunneridae</taxon>
        <taxon>Pentapetalae</taxon>
        <taxon>rosids</taxon>
        <taxon>fabids</taxon>
        <taxon>Malpighiales</taxon>
        <taxon>Salicaceae</taxon>
        <taxon>Saliceae</taxon>
        <taxon>Populus</taxon>
    </lineage>
</organism>
<feature type="region of interest" description="Disordered" evidence="2">
    <location>
        <begin position="100"/>
        <end position="136"/>
    </location>
</feature>
<keyword evidence="1" id="KW-0052">Apoplast</keyword>
<feature type="region of interest" description="Disordered" evidence="2">
    <location>
        <begin position="41"/>
        <end position="87"/>
    </location>
</feature>
<evidence type="ECO:0000313" key="4">
    <source>
        <dbReference type="Proteomes" id="UP000886885"/>
    </source>
</evidence>
<dbReference type="PANTHER" id="PTHR46215:SF15">
    <property type="entry name" value="DIRIGENT PROTEIN 24"/>
    <property type="match status" value="1"/>
</dbReference>
<dbReference type="GO" id="GO:0048046">
    <property type="term" value="C:apoplast"/>
    <property type="evidence" value="ECO:0007669"/>
    <property type="project" value="UniProtKB-SubCell"/>
</dbReference>
<dbReference type="EMBL" id="JAAWWB010000016">
    <property type="protein sequence ID" value="KAG6763630.1"/>
    <property type="molecule type" value="Genomic_DNA"/>
</dbReference>
<feature type="compositionally biased region" description="Low complexity" evidence="2">
    <location>
        <begin position="42"/>
        <end position="62"/>
    </location>
</feature>
<gene>
    <name evidence="3" type="ORF">POTOM_031058</name>
</gene>
<comment type="function">
    <text evidence="1">Dirigent proteins impart stereoselectivity on the phenoxy radical-coupling reaction, yielding optically active lignans from two molecules of coniferyl alcohol in the biosynthesis of lignans, flavonolignans, and alkaloids and thus plays a central role in plant secondary metabolism.</text>
</comment>
<dbReference type="PANTHER" id="PTHR46215">
    <property type="entry name" value="DIRIGENT PROTEIN 24-RELATED"/>
    <property type="match status" value="1"/>
</dbReference>
<dbReference type="InterPro" id="IPR004265">
    <property type="entry name" value="Dirigent"/>
</dbReference>
<feature type="compositionally biased region" description="Polar residues" evidence="2">
    <location>
        <begin position="63"/>
        <end position="72"/>
    </location>
</feature>
<feature type="compositionally biased region" description="Acidic residues" evidence="2">
    <location>
        <begin position="73"/>
        <end position="87"/>
    </location>
</feature>
<protein>
    <recommendedName>
        <fullName evidence="1">Dirigent protein</fullName>
    </recommendedName>
</protein>
<dbReference type="OrthoDB" id="1921494at2759"/>
<dbReference type="Proteomes" id="UP000886885">
    <property type="component" value="Chromosome 8D"/>
</dbReference>
<comment type="similarity">
    <text evidence="1">Belongs to the plant dirigent protein family.</text>
</comment>
<proteinExistence type="inferred from homology"/>
<sequence length="404" mass="42198">MAKPLVVTTTALKAIVYLFLIAMTLSYANSARILDELEPENPAVVSPPATTTVPAPTTTSPSGQVQATTPTTVEDDEADPPLPDETEAPVTVAAPLPVGPINTATRPPNGPAPVVATSDTEAKPAGPQTTTTTSPPLSFFMHDILGGSHASNRIVTGIIARTDINGIRFSQPNNNIFPLQGGTPLVNINNLINPNTAPLLTGLTGAQTNTLLQNTGNNNNVVNSNNQPFVTAGNLPAGSALQKLMFGSITVVDDELTEGHELGSDVIGKAQGFYLASSLDGTSHTMAFSVLLHEGENHGEIEDTISFFGVHRTATPDSQIAVIGGTGKYENAKGYASVETLPQVDQHTTDGVDTIMHFSVYLSECMSVCMDVFLVGIVLLACQRPSPSSALSEADVERTASDSD</sequence>
<reference evidence="3" key="1">
    <citation type="journal article" date="2020" name="bioRxiv">
        <title>Hybrid origin of Populus tomentosa Carr. identified through genome sequencing and phylogenomic analysis.</title>
        <authorList>
            <person name="An X."/>
            <person name="Gao K."/>
            <person name="Chen Z."/>
            <person name="Li J."/>
            <person name="Yang X."/>
            <person name="Yang X."/>
            <person name="Zhou J."/>
            <person name="Guo T."/>
            <person name="Zhao T."/>
            <person name="Huang S."/>
            <person name="Miao D."/>
            <person name="Khan W.U."/>
            <person name="Rao P."/>
            <person name="Ye M."/>
            <person name="Lei B."/>
            <person name="Liao W."/>
            <person name="Wang J."/>
            <person name="Ji L."/>
            <person name="Li Y."/>
            <person name="Guo B."/>
            <person name="Mustafa N.S."/>
            <person name="Li S."/>
            <person name="Yun Q."/>
            <person name="Keller S.R."/>
            <person name="Mao J."/>
            <person name="Zhang R."/>
            <person name="Strauss S.H."/>
        </authorList>
    </citation>
    <scope>NUCLEOTIDE SEQUENCE</scope>
    <source>
        <strain evidence="3">GM15</strain>
        <tissue evidence="3">Leaf</tissue>
    </source>
</reference>
<accession>A0A8X7ZHW7</accession>
<evidence type="ECO:0000313" key="3">
    <source>
        <dbReference type="EMBL" id="KAG6763630.1"/>
    </source>
</evidence>
<keyword evidence="4" id="KW-1185">Reference proteome</keyword>
<dbReference type="AlphaFoldDB" id="A0A8X7ZHW7"/>